<keyword evidence="3" id="KW-1185">Reference proteome</keyword>
<gene>
    <name evidence="2" type="ORF">TNIN_166501</name>
</gene>
<feature type="region of interest" description="Disordered" evidence="1">
    <location>
        <begin position="1"/>
        <end position="20"/>
    </location>
</feature>
<organism evidence="2 3">
    <name type="scientific">Trichonephila inaurata madagascariensis</name>
    <dbReference type="NCBI Taxonomy" id="2747483"/>
    <lineage>
        <taxon>Eukaryota</taxon>
        <taxon>Metazoa</taxon>
        <taxon>Ecdysozoa</taxon>
        <taxon>Arthropoda</taxon>
        <taxon>Chelicerata</taxon>
        <taxon>Arachnida</taxon>
        <taxon>Araneae</taxon>
        <taxon>Araneomorphae</taxon>
        <taxon>Entelegynae</taxon>
        <taxon>Araneoidea</taxon>
        <taxon>Nephilidae</taxon>
        <taxon>Trichonephila</taxon>
        <taxon>Trichonephila inaurata</taxon>
    </lineage>
</organism>
<reference evidence="2" key="1">
    <citation type="submission" date="2020-08" db="EMBL/GenBank/DDBJ databases">
        <title>Multicomponent nature underlies the extraordinary mechanical properties of spider dragline silk.</title>
        <authorList>
            <person name="Kono N."/>
            <person name="Nakamura H."/>
            <person name="Mori M."/>
            <person name="Yoshida Y."/>
            <person name="Ohtoshi R."/>
            <person name="Malay A.D."/>
            <person name="Moran D.A.P."/>
            <person name="Tomita M."/>
            <person name="Numata K."/>
            <person name="Arakawa K."/>
        </authorList>
    </citation>
    <scope>NUCLEOTIDE SEQUENCE</scope>
</reference>
<sequence>MLKSYVPPLSRQITPKDDEMNPKFKEWSEYNFNLTHLSVSKDEMSPNLEASSEYKSIPAPLSVPEMLNSLPPDDSDLEIIHAPADK</sequence>
<comment type="caution">
    <text evidence="2">The sequence shown here is derived from an EMBL/GenBank/DDBJ whole genome shotgun (WGS) entry which is preliminary data.</text>
</comment>
<dbReference type="AlphaFoldDB" id="A0A8X6YDQ3"/>
<dbReference type="Proteomes" id="UP000886998">
    <property type="component" value="Unassembled WGS sequence"/>
</dbReference>
<evidence type="ECO:0000256" key="1">
    <source>
        <dbReference type="SAM" id="MobiDB-lite"/>
    </source>
</evidence>
<dbReference type="EMBL" id="BMAV01017241">
    <property type="protein sequence ID" value="GFY68773.1"/>
    <property type="molecule type" value="Genomic_DNA"/>
</dbReference>
<evidence type="ECO:0000313" key="3">
    <source>
        <dbReference type="Proteomes" id="UP000886998"/>
    </source>
</evidence>
<proteinExistence type="predicted"/>
<accession>A0A8X6YDQ3</accession>
<name>A0A8X6YDQ3_9ARAC</name>
<feature type="region of interest" description="Disordered" evidence="1">
    <location>
        <begin position="66"/>
        <end position="86"/>
    </location>
</feature>
<protein>
    <submittedName>
        <fullName evidence="2">Uncharacterized protein</fullName>
    </submittedName>
</protein>
<evidence type="ECO:0000313" key="2">
    <source>
        <dbReference type="EMBL" id="GFY68773.1"/>
    </source>
</evidence>